<reference evidence="1 2" key="1">
    <citation type="submission" date="2019-11" db="EMBL/GenBank/DDBJ databases">
        <authorList>
            <person name="Yuan L."/>
        </authorList>
    </citation>
    <scope>NUCLEOTIDE SEQUENCE [LARGE SCALE GENOMIC DNA]</scope>
    <source>
        <strain evidence="1 2">TRM43335</strain>
    </source>
</reference>
<proteinExistence type="predicted"/>
<dbReference type="EMBL" id="WIXO01000001">
    <property type="protein sequence ID" value="MTE20267.1"/>
    <property type="molecule type" value="Genomic_DNA"/>
</dbReference>
<sequence>MEVTDAAGRVVWTFPSAHAVPPVVSALPVDPAPGDATTVVAVLESVTATQATIRVWQTQPPAALGDQPAVPAGAGLAVHVVAVARS</sequence>
<name>A0A6G2BDB7_9ACTN</name>
<dbReference type="RefSeq" id="WP_155071386.1">
    <property type="nucleotide sequence ID" value="NZ_WIXO01000001.1"/>
</dbReference>
<evidence type="ECO:0000313" key="1">
    <source>
        <dbReference type="EMBL" id="MTE20267.1"/>
    </source>
</evidence>
<keyword evidence="2" id="KW-1185">Reference proteome</keyword>
<evidence type="ECO:0000313" key="2">
    <source>
        <dbReference type="Proteomes" id="UP000473014"/>
    </source>
</evidence>
<accession>A0A6G2BDB7</accession>
<gene>
    <name evidence="1" type="ORF">F0L17_14345</name>
</gene>
<dbReference type="Proteomes" id="UP000473014">
    <property type="component" value="Unassembled WGS sequence"/>
</dbReference>
<dbReference type="OrthoDB" id="4338356at2"/>
<comment type="caution">
    <text evidence="1">The sequence shown here is derived from an EMBL/GenBank/DDBJ whole genome shotgun (WGS) entry which is preliminary data.</text>
</comment>
<dbReference type="AlphaFoldDB" id="A0A6G2BDB7"/>
<organism evidence="1 2">
    <name type="scientific">Streptomyces taklimakanensis</name>
    <dbReference type="NCBI Taxonomy" id="2569853"/>
    <lineage>
        <taxon>Bacteria</taxon>
        <taxon>Bacillati</taxon>
        <taxon>Actinomycetota</taxon>
        <taxon>Actinomycetes</taxon>
        <taxon>Kitasatosporales</taxon>
        <taxon>Streptomycetaceae</taxon>
        <taxon>Streptomyces</taxon>
    </lineage>
</organism>
<protein>
    <submittedName>
        <fullName evidence="1">Uncharacterized protein</fullName>
    </submittedName>
</protein>